<keyword evidence="3" id="KW-1185">Reference proteome</keyword>
<feature type="region of interest" description="Disordered" evidence="1">
    <location>
        <begin position="239"/>
        <end position="297"/>
    </location>
</feature>
<feature type="compositionally biased region" description="Basic and acidic residues" evidence="1">
    <location>
        <begin position="156"/>
        <end position="179"/>
    </location>
</feature>
<gene>
    <name evidence="2" type="ORF">TWF718_005681</name>
</gene>
<protein>
    <submittedName>
        <fullName evidence="2">Uncharacterized protein</fullName>
    </submittedName>
</protein>
<feature type="compositionally biased region" description="Basic and acidic residues" evidence="1">
    <location>
        <begin position="264"/>
        <end position="296"/>
    </location>
</feature>
<organism evidence="2 3">
    <name type="scientific">Orbilia javanica</name>
    <dbReference type="NCBI Taxonomy" id="47235"/>
    <lineage>
        <taxon>Eukaryota</taxon>
        <taxon>Fungi</taxon>
        <taxon>Dikarya</taxon>
        <taxon>Ascomycota</taxon>
        <taxon>Pezizomycotina</taxon>
        <taxon>Orbiliomycetes</taxon>
        <taxon>Orbiliales</taxon>
        <taxon>Orbiliaceae</taxon>
        <taxon>Orbilia</taxon>
    </lineage>
</organism>
<feature type="compositionally biased region" description="Basic and acidic residues" evidence="1">
    <location>
        <begin position="582"/>
        <end position="664"/>
    </location>
</feature>
<sequence>MLPVRHMGAKAPVWRATTIQSSSQVRLLASVPKTSLRKSIENNTRVNTILRVQSAVASTSSKLTLDSLTTDDQRRDYLWSRRQQILRILPGREWKRVFAIARRLFEFNYLVRPPPDKEFKKIMLDNYGELLAKLEQTPMWLTAEIKMLESRDRIAKEEAESKEDAKDLKGAEELVDKSVPESPVSSEEGSVEQDAVSTADLKASDQVLVMPNSHLLENAQEENVEDESRYRNLVISPVPEPIKTTAPPAEKIVEKPVTKQSTKPAEKPVEQPAEKPTERTPEKKATEPTKEKEKEAPPIQIIFPDYKKVIRPGGREEAITVEKLNQLEVPEDKTTGAFEILQKLSKTLVTENIRPDLKPVSYPNQATYALLAEATTLLEEACFEFIKKRAPSVTSWPEFDCPEAQEYKRWVELIIKLGKEHSKDGFKLPPKFVEGVSYGDIIRNSAAHRLPIHAPKLRELLRRSRMWVDSLDVPEVSQKFERLEQSAAEIQTELEDELQPVVNEIRDVLSKIKGRWEKIKRLEEKILEIQKSIREEKGGIELEERNIEGSLQKAQSIRHDRGQKFERQKFRDYVQRSLVEVSEPKEETGELLEKWPADEDILEERPVETKTESPDTKKGIELPDTKKGIESPAPDRTEKPPPASEKTEGSHPGTERPKLARDYHGGLVAFETDVLADVEDISFPTSKRTMLKPKDTTSKPEPSKETTLEKGKDTKGKKSTEKKGVKEDSSGEEKASKEAAPRETESSDSKKSKKVSFEGPNLSRDSDPKPSDDSAAKWYNPLSWFK</sequence>
<comment type="caution">
    <text evidence="2">The sequence shown here is derived from an EMBL/GenBank/DDBJ whole genome shotgun (WGS) entry which is preliminary data.</text>
</comment>
<evidence type="ECO:0000256" key="1">
    <source>
        <dbReference type="SAM" id="MobiDB-lite"/>
    </source>
</evidence>
<feature type="region of interest" description="Disordered" evidence="1">
    <location>
        <begin position="156"/>
        <end position="196"/>
    </location>
</feature>
<feature type="compositionally biased region" description="Basic and acidic residues" evidence="1">
    <location>
        <begin position="692"/>
        <end position="750"/>
    </location>
</feature>
<evidence type="ECO:0000313" key="2">
    <source>
        <dbReference type="EMBL" id="KAK6347861.1"/>
    </source>
</evidence>
<feature type="compositionally biased region" description="Basic and acidic residues" evidence="1">
    <location>
        <begin position="764"/>
        <end position="775"/>
    </location>
</feature>
<dbReference type="AlphaFoldDB" id="A0AAN8RED4"/>
<reference evidence="2 3" key="1">
    <citation type="submission" date="2019-10" db="EMBL/GenBank/DDBJ databases">
        <authorList>
            <person name="Palmer J.M."/>
        </authorList>
    </citation>
    <scope>NUCLEOTIDE SEQUENCE [LARGE SCALE GENOMIC DNA]</scope>
    <source>
        <strain evidence="2 3">TWF718</strain>
    </source>
</reference>
<dbReference type="EMBL" id="JAVHNR010000003">
    <property type="protein sequence ID" value="KAK6347861.1"/>
    <property type="molecule type" value="Genomic_DNA"/>
</dbReference>
<proteinExistence type="predicted"/>
<accession>A0AAN8RED4</accession>
<name>A0AAN8RED4_9PEZI</name>
<evidence type="ECO:0000313" key="3">
    <source>
        <dbReference type="Proteomes" id="UP001313282"/>
    </source>
</evidence>
<dbReference type="Proteomes" id="UP001313282">
    <property type="component" value="Unassembled WGS sequence"/>
</dbReference>
<feature type="region of interest" description="Disordered" evidence="1">
    <location>
        <begin position="582"/>
        <end position="786"/>
    </location>
</feature>